<organism evidence="11 12">
    <name type="scientific">Hyphopichia burtonii NRRL Y-1933</name>
    <dbReference type="NCBI Taxonomy" id="984485"/>
    <lineage>
        <taxon>Eukaryota</taxon>
        <taxon>Fungi</taxon>
        <taxon>Dikarya</taxon>
        <taxon>Ascomycota</taxon>
        <taxon>Saccharomycotina</taxon>
        <taxon>Pichiomycetes</taxon>
        <taxon>Debaryomycetaceae</taxon>
        <taxon>Hyphopichia</taxon>
    </lineage>
</organism>
<dbReference type="STRING" id="984485.A0A1E4RP38"/>
<dbReference type="FunFam" id="3.90.550.20:FF:000002">
    <property type="entry name" value="Initiation-specific alpha-1,6-mannosyltransferase"/>
    <property type="match status" value="1"/>
</dbReference>
<dbReference type="Proteomes" id="UP000095085">
    <property type="component" value="Unassembled WGS sequence"/>
</dbReference>
<dbReference type="GO" id="GO:0000009">
    <property type="term" value="F:alpha-1,6-mannosyltransferase activity"/>
    <property type="evidence" value="ECO:0007669"/>
    <property type="project" value="InterPro"/>
</dbReference>
<dbReference type="GO" id="GO:0006487">
    <property type="term" value="P:protein N-linked glycosylation"/>
    <property type="evidence" value="ECO:0007669"/>
    <property type="project" value="TreeGrafter"/>
</dbReference>
<dbReference type="SUPFAM" id="SSF53448">
    <property type="entry name" value="Nucleotide-diphospho-sugar transferases"/>
    <property type="match status" value="1"/>
</dbReference>
<keyword evidence="4" id="KW-0808">Transferase</keyword>
<dbReference type="InterPro" id="IPR039367">
    <property type="entry name" value="Och1-like"/>
</dbReference>
<comment type="subcellular location">
    <subcellularLocation>
        <location evidence="1">Golgi apparatus membrane</location>
        <topology evidence="1">Single-pass type II membrane protein</topology>
    </subcellularLocation>
</comment>
<keyword evidence="9 10" id="KW-0472">Membrane</keyword>
<evidence type="ECO:0000256" key="2">
    <source>
        <dbReference type="ARBA" id="ARBA00009003"/>
    </source>
</evidence>
<keyword evidence="3" id="KW-0328">Glycosyltransferase</keyword>
<evidence type="ECO:0000256" key="6">
    <source>
        <dbReference type="ARBA" id="ARBA00022968"/>
    </source>
</evidence>
<dbReference type="GeneID" id="30995462"/>
<evidence type="ECO:0000256" key="1">
    <source>
        <dbReference type="ARBA" id="ARBA00004323"/>
    </source>
</evidence>
<protein>
    <submittedName>
        <fullName evidence="11">Uncharacterized protein</fullName>
    </submittedName>
</protein>
<evidence type="ECO:0000256" key="8">
    <source>
        <dbReference type="ARBA" id="ARBA00023034"/>
    </source>
</evidence>
<keyword evidence="6" id="KW-0735">Signal-anchor</keyword>
<dbReference type="GO" id="GO:0000136">
    <property type="term" value="C:mannan polymerase complex"/>
    <property type="evidence" value="ECO:0007669"/>
    <property type="project" value="TreeGrafter"/>
</dbReference>
<evidence type="ECO:0000256" key="5">
    <source>
        <dbReference type="ARBA" id="ARBA00022692"/>
    </source>
</evidence>
<feature type="transmembrane region" description="Helical" evidence="10">
    <location>
        <begin position="12"/>
        <end position="30"/>
    </location>
</feature>
<keyword evidence="5 10" id="KW-0812">Transmembrane</keyword>
<dbReference type="PANTHER" id="PTHR31834">
    <property type="entry name" value="INITIATION-SPECIFIC ALPHA-1,6-MANNOSYLTRANSFERASE"/>
    <property type="match status" value="1"/>
</dbReference>
<dbReference type="EMBL" id="KV454539">
    <property type="protein sequence ID" value="ODV69023.1"/>
    <property type="molecule type" value="Genomic_DNA"/>
</dbReference>
<dbReference type="RefSeq" id="XP_020078090.1">
    <property type="nucleotide sequence ID" value="XM_020220912.1"/>
</dbReference>
<accession>A0A1E4RP38</accession>
<dbReference type="Pfam" id="PF04488">
    <property type="entry name" value="Gly_transf_sug"/>
    <property type="match status" value="1"/>
</dbReference>
<reference evidence="12" key="1">
    <citation type="submission" date="2016-05" db="EMBL/GenBank/DDBJ databases">
        <title>Comparative genomics of biotechnologically important yeasts.</title>
        <authorList>
            <consortium name="DOE Joint Genome Institute"/>
            <person name="Riley R."/>
            <person name="Haridas S."/>
            <person name="Wolfe K.H."/>
            <person name="Lopes M.R."/>
            <person name="Hittinger C.T."/>
            <person name="Goker M."/>
            <person name="Salamov A."/>
            <person name="Wisecaver J."/>
            <person name="Long T.M."/>
            <person name="Aerts A.L."/>
            <person name="Barry K."/>
            <person name="Choi C."/>
            <person name="Clum A."/>
            <person name="Coughlan A.Y."/>
            <person name="Deshpande S."/>
            <person name="Douglass A.P."/>
            <person name="Hanson S.J."/>
            <person name="Klenk H.-P."/>
            <person name="Labutti K."/>
            <person name="Lapidus A."/>
            <person name="Lindquist E."/>
            <person name="Lipzen A."/>
            <person name="Meier-Kolthoff J.P."/>
            <person name="Ohm R.A."/>
            <person name="Otillar R.P."/>
            <person name="Pangilinan J."/>
            <person name="Peng Y."/>
            <person name="Rokas A."/>
            <person name="Rosa C.A."/>
            <person name="Scheuner C."/>
            <person name="Sibirny A.A."/>
            <person name="Slot J.C."/>
            <person name="Stielow J.B."/>
            <person name="Sun H."/>
            <person name="Kurtzman C.P."/>
            <person name="Blackwell M."/>
            <person name="Grigoriev I.V."/>
            <person name="Jeffries T.W."/>
        </authorList>
    </citation>
    <scope>NUCLEOTIDE SEQUENCE [LARGE SCALE GENOMIC DNA]</scope>
    <source>
        <strain evidence="12">NRRL Y-1933</strain>
    </source>
</reference>
<keyword evidence="12" id="KW-1185">Reference proteome</keyword>
<evidence type="ECO:0000256" key="9">
    <source>
        <dbReference type="ARBA" id="ARBA00023136"/>
    </source>
</evidence>
<keyword evidence="8" id="KW-0333">Golgi apparatus</keyword>
<proteinExistence type="inferred from homology"/>
<sequence length="382" mass="44052">MGIITSRKGRVIIALIVLGYLFLVFTRSFSLSRSSLTKTEFQSNQLQLESELEKVSNWKTTGFKFNPNHKASLEPLSTVRQQLSYQFPYEPKKSFPKNIWQTWKVKVGDASFPSNYNKFQQTWENVNDGYKHYVLPDEQCHELINHLYETVPDVAKAYNIMPHNILKADFFRYLILFARGGVYSDIDTVSLKPIDTWLSANETLYDKPNNAGLVIGIEADPDRPDWADWYAKRIQFCQWTIQAKKGHPMLRELIAKITELTLERESKGQLRKVLGKDEGGDIMNWTGPGIFTDYVFLYMNMILQPAENYENKKFDEIISWKTFTGMTMPIGIDDVLVLPITSFSPNVGHMGSKSSNDPMAYVDHRFLGSWKNDVTDPDNREI</sequence>
<dbReference type="AlphaFoldDB" id="A0A1E4RP38"/>
<gene>
    <name evidence="11" type="ORF">HYPBUDRAFT_152241</name>
</gene>
<evidence type="ECO:0000256" key="10">
    <source>
        <dbReference type="SAM" id="Phobius"/>
    </source>
</evidence>
<dbReference type="InterPro" id="IPR007577">
    <property type="entry name" value="GlycoTrfase_DXD_sugar-bd_CS"/>
</dbReference>
<name>A0A1E4RP38_9ASCO</name>
<comment type="similarity">
    <text evidence="2">Belongs to the glycosyltransferase 32 family.</text>
</comment>
<evidence type="ECO:0000256" key="4">
    <source>
        <dbReference type="ARBA" id="ARBA00022679"/>
    </source>
</evidence>
<dbReference type="Gene3D" id="3.90.550.20">
    <property type="match status" value="1"/>
</dbReference>
<evidence type="ECO:0000256" key="7">
    <source>
        <dbReference type="ARBA" id="ARBA00022989"/>
    </source>
</evidence>
<evidence type="ECO:0000313" key="12">
    <source>
        <dbReference type="Proteomes" id="UP000095085"/>
    </source>
</evidence>
<evidence type="ECO:0000256" key="3">
    <source>
        <dbReference type="ARBA" id="ARBA00022676"/>
    </source>
</evidence>
<evidence type="ECO:0000313" key="11">
    <source>
        <dbReference type="EMBL" id="ODV69023.1"/>
    </source>
</evidence>
<dbReference type="PANTHER" id="PTHR31834:SF1">
    <property type="entry name" value="INITIATION-SPECIFIC ALPHA-1,6-MANNOSYLTRANSFERASE"/>
    <property type="match status" value="1"/>
</dbReference>
<dbReference type="OrthoDB" id="409543at2759"/>
<keyword evidence="7 10" id="KW-1133">Transmembrane helix</keyword>
<dbReference type="InterPro" id="IPR029044">
    <property type="entry name" value="Nucleotide-diphossugar_trans"/>
</dbReference>